<organism evidence="1 2">
    <name type="scientific">Coniochaeta hoffmannii</name>
    <dbReference type="NCBI Taxonomy" id="91930"/>
    <lineage>
        <taxon>Eukaryota</taxon>
        <taxon>Fungi</taxon>
        <taxon>Dikarya</taxon>
        <taxon>Ascomycota</taxon>
        <taxon>Pezizomycotina</taxon>
        <taxon>Sordariomycetes</taxon>
        <taxon>Sordariomycetidae</taxon>
        <taxon>Coniochaetales</taxon>
        <taxon>Coniochaetaceae</taxon>
        <taxon>Coniochaeta</taxon>
    </lineage>
</organism>
<evidence type="ECO:0000313" key="2">
    <source>
        <dbReference type="Proteomes" id="UP001174691"/>
    </source>
</evidence>
<comment type="caution">
    <text evidence="1">The sequence shown here is derived from an EMBL/GenBank/DDBJ whole genome shotgun (WGS) entry which is preliminary data.</text>
</comment>
<dbReference type="AlphaFoldDB" id="A0AA38S6A7"/>
<proteinExistence type="predicted"/>
<keyword evidence="2" id="KW-1185">Reference proteome</keyword>
<name>A0AA38S6A7_9PEZI</name>
<sequence length="230" mass="24998">MADQGKWLAQISDINSTLWKLSSQVPYLVESGGDGDVYACQSSSQSGDSTNEDDQNAEGFPIQSMFEASGRLVQVLSDITQTEGADLRQAELDPGTGLLVLSTYVRLLDLYQKVFQLVQSEVSVSSPSSNYRLCKLPDVSVGSFPVASALSLQMSLTLRLAEDFLSSLRAATALFSQRLPDFATRGQQGGGQASLWSVVDVSFTAIREREQDVSRDLVEIRSKLERSSAL</sequence>
<protein>
    <submittedName>
        <fullName evidence="1">Uncharacterized protein</fullName>
    </submittedName>
</protein>
<evidence type="ECO:0000313" key="1">
    <source>
        <dbReference type="EMBL" id="KAJ9157035.1"/>
    </source>
</evidence>
<dbReference type="EMBL" id="JANBVN010000046">
    <property type="protein sequence ID" value="KAJ9157035.1"/>
    <property type="molecule type" value="Genomic_DNA"/>
</dbReference>
<gene>
    <name evidence="1" type="ORF">NKR19_g3897</name>
</gene>
<accession>A0AA38S6A7</accession>
<dbReference type="Proteomes" id="UP001174691">
    <property type="component" value="Unassembled WGS sequence"/>
</dbReference>
<reference evidence="1" key="1">
    <citation type="submission" date="2022-07" db="EMBL/GenBank/DDBJ databases">
        <title>Fungi with potential for degradation of polypropylene.</title>
        <authorList>
            <person name="Gostincar C."/>
        </authorList>
    </citation>
    <scope>NUCLEOTIDE SEQUENCE</scope>
    <source>
        <strain evidence="1">EXF-13287</strain>
    </source>
</reference>